<protein>
    <submittedName>
        <fullName evidence="2">PDZ domain-containing protein</fullName>
    </submittedName>
</protein>
<reference evidence="2 3" key="1">
    <citation type="submission" date="2022-04" db="EMBL/GenBank/DDBJ databases">
        <title>Gracilibacillus sp. isolated from saltern.</title>
        <authorList>
            <person name="Won M."/>
            <person name="Lee C.-M."/>
            <person name="Woen H.-Y."/>
            <person name="Kwon S.-W."/>
        </authorList>
    </citation>
    <scope>NUCLEOTIDE SEQUENCE [LARGE SCALE GENOMIC DNA]</scope>
    <source>
        <strain evidence="2 3">SSPM10-3</strain>
    </source>
</reference>
<dbReference type="SUPFAM" id="SSF50156">
    <property type="entry name" value="PDZ domain-like"/>
    <property type="match status" value="1"/>
</dbReference>
<dbReference type="EMBL" id="CP095071">
    <property type="protein sequence ID" value="UOQ85201.1"/>
    <property type="molecule type" value="Genomic_DNA"/>
</dbReference>
<keyword evidence="1" id="KW-1133">Transmembrane helix</keyword>
<keyword evidence="1" id="KW-0472">Membrane</keyword>
<feature type="transmembrane region" description="Helical" evidence="1">
    <location>
        <begin position="216"/>
        <end position="232"/>
    </location>
</feature>
<feature type="transmembrane region" description="Helical" evidence="1">
    <location>
        <begin position="61"/>
        <end position="93"/>
    </location>
</feature>
<proteinExistence type="predicted"/>
<keyword evidence="1" id="KW-0812">Transmembrane</keyword>
<dbReference type="Proteomes" id="UP000831537">
    <property type="component" value="Chromosome"/>
</dbReference>
<evidence type="ECO:0000256" key="1">
    <source>
        <dbReference type="SAM" id="Phobius"/>
    </source>
</evidence>
<evidence type="ECO:0000313" key="2">
    <source>
        <dbReference type="EMBL" id="UOQ85201.1"/>
    </source>
</evidence>
<feature type="transmembrane region" description="Helical" evidence="1">
    <location>
        <begin position="15"/>
        <end position="35"/>
    </location>
</feature>
<dbReference type="Gene3D" id="2.30.42.10">
    <property type="match status" value="1"/>
</dbReference>
<evidence type="ECO:0000313" key="3">
    <source>
        <dbReference type="Proteomes" id="UP000831537"/>
    </source>
</evidence>
<gene>
    <name evidence="2" type="ORF">MUN87_21580</name>
</gene>
<accession>A0ABY4GLV8</accession>
<organism evidence="2 3">
    <name type="scientific">Gracilibacillus salinarum</name>
    <dbReference type="NCBI Taxonomy" id="2932255"/>
    <lineage>
        <taxon>Bacteria</taxon>
        <taxon>Bacillati</taxon>
        <taxon>Bacillota</taxon>
        <taxon>Bacilli</taxon>
        <taxon>Bacillales</taxon>
        <taxon>Bacillaceae</taxon>
        <taxon>Gracilibacillus</taxon>
    </lineage>
</organism>
<keyword evidence="3" id="KW-1185">Reference proteome</keyword>
<feature type="transmembrane region" description="Helical" evidence="1">
    <location>
        <begin position="139"/>
        <end position="157"/>
    </location>
</feature>
<dbReference type="InterPro" id="IPR036034">
    <property type="entry name" value="PDZ_sf"/>
</dbReference>
<dbReference type="RefSeq" id="WP_244743904.1">
    <property type="nucleotide sequence ID" value="NZ_CP095071.1"/>
</dbReference>
<feature type="transmembrane region" description="Helical" evidence="1">
    <location>
        <begin position="99"/>
        <end position="118"/>
    </location>
</feature>
<sequence>MDWITELGLAIVRMFMQPFMYLFFLLIFLSGYWRIKKDRQHHGAKVYPYFYEARQNVSGTIVIGLLLSIVSVALGLIISLPFALLLGAVILVLSLANHFSMLSAAHGLAITAMITYVLNRYGTGYIPEAWLEQLDRTDLFYIPIIIAVLLFAEAWYVKQINADDTFPELSKSGRGKFIGQHRIKKLAIIPFIALFPVGSLESFVDWWPVFEIGQQSFGLIVVPYLLGFEYVVKTSLVKTATEWIAPRIRLLAILVLLLAAGSYVVPFLTMIALAAALIGKEIVQYLYRAKEQQERPYFQPSDKGLFVLGTLPDSPAVDLGLQPGEEIMKVNDQVVRNEDQFYQAVNNNRAFCKVSIKDLEGELRFAQRALYEGEHHKLGILFVKETNMYQENIKQES</sequence>
<feature type="transmembrane region" description="Helical" evidence="1">
    <location>
        <begin position="252"/>
        <end position="278"/>
    </location>
</feature>
<name>A0ABY4GLV8_9BACI</name>